<accession>A0ABS1MH48</accession>
<keyword evidence="2" id="KW-1185">Reference proteome</keyword>
<dbReference type="Proteomes" id="UP000602198">
    <property type="component" value="Unassembled WGS sequence"/>
</dbReference>
<dbReference type="RefSeq" id="WP_201956470.1">
    <property type="nucleotide sequence ID" value="NZ_JAERRJ010000017.1"/>
</dbReference>
<dbReference type="EMBL" id="JAERRJ010000017">
    <property type="protein sequence ID" value="MBL1079594.1"/>
    <property type="molecule type" value="Genomic_DNA"/>
</dbReference>
<protein>
    <submittedName>
        <fullName evidence="1">Uncharacterized protein</fullName>
    </submittedName>
</protein>
<evidence type="ECO:0000313" key="2">
    <source>
        <dbReference type="Proteomes" id="UP000602198"/>
    </source>
</evidence>
<name>A0ABS1MH48_9NOCA</name>
<gene>
    <name evidence="1" type="ORF">JK358_34840</name>
</gene>
<organism evidence="1 2">
    <name type="scientific">Nocardia acididurans</name>
    <dbReference type="NCBI Taxonomy" id="2802282"/>
    <lineage>
        <taxon>Bacteria</taxon>
        <taxon>Bacillati</taxon>
        <taxon>Actinomycetota</taxon>
        <taxon>Actinomycetes</taxon>
        <taxon>Mycobacteriales</taxon>
        <taxon>Nocardiaceae</taxon>
        <taxon>Nocardia</taxon>
    </lineage>
</organism>
<sequence>MGSGPLREAVVSELRTRAQRGDTPAEIATWLIQELGSPTSFQIIIYWREAFDTSIPVLKNAYDWVGLGDGGTLSDDALNQMLSPLVVRPHDTEWVQYPDGSWRSR</sequence>
<comment type="caution">
    <text evidence="1">The sequence shown here is derived from an EMBL/GenBank/DDBJ whole genome shotgun (WGS) entry which is preliminary data.</text>
</comment>
<reference evidence="1 2" key="1">
    <citation type="submission" date="2021-01" db="EMBL/GenBank/DDBJ databases">
        <title>WGS of actinomycetes isolated from Thailand.</title>
        <authorList>
            <person name="Thawai C."/>
        </authorList>
    </citation>
    <scope>NUCLEOTIDE SEQUENCE [LARGE SCALE GENOMIC DNA]</scope>
    <source>
        <strain evidence="1 2">LPG 2</strain>
    </source>
</reference>
<evidence type="ECO:0000313" key="1">
    <source>
        <dbReference type="EMBL" id="MBL1079594.1"/>
    </source>
</evidence>
<proteinExistence type="predicted"/>